<name>A0A9D4H3H0_DREPO</name>
<protein>
    <submittedName>
        <fullName evidence="2">Uncharacterized protein</fullName>
    </submittedName>
</protein>
<dbReference type="EMBL" id="JAIWYP010000005">
    <property type="protein sequence ID" value="KAH3827860.1"/>
    <property type="molecule type" value="Genomic_DNA"/>
</dbReference>
<dbReference type="Proteomes" id="UP000828390">
    <property type="component" value="Unassembled WGS sequence"/>
</dbReference>
<gene>
    <name evidence="2" type="ORF">DPMN_129803</name>
</gene>
<evidence type="ECO:0000313" key="2">
    <source>
        <dbReference type="EMBL" id="KAH3827860.1"/>
    </source>
</evidence>
<accession>A0A9D4H3H0</accession>
<reference evidence="2" key="2">
    <citation type="submission" date="2020-11" db="EMBL/GenBank/DDBJ databases">
        <authorList>
            <person name="McCartney M.A."/>
            <person name="Auch B."/>
            <person name="Kono T."/>
            <person name="Mallez S."/>
            <person name="Becker A."/>
            <person name="Gohl D.M."/>
            <person name="Silverstein K.A.T."/>
            <person name="Koren S."/>
            <person name="Bechman K.B."/>
            <person name="Herman A."/>
            <person name="Abrahante J.E."/>
            <person name="Garbe J."/>
        </authorList>
    </citation>
    <scope>NUCLEOTIDE SEQUENCE</scope>
    <source>
        <strain evidence="2">Duluth1</strain>
        <tissue evidence="2">Whole animal</tissue>
    </source>
</reference>
<reference evidence="2" key="1">
    <citation type="journal article" date="2019" name="bioRxiv">
        <title>The Genome of the Zebra Mussel, Dreissena polymorpha: A Resource for Invasive Species Research.</title>
        <authorList>
            <person name="McCartney M.A."/>
            <person name="Auch B."/>
            <person name="Kono T."/>
            <person name="Mallez S."/>
            <person name="Zhang Y."/>
            <person name="Obille A."/>
            <person name="Becker A."/>
            <person name="Abrahante J.E."/>
            <person name="Garbe J."/>
            <person name="Badalamenti J.P."/>
            <person name="Herman A."/>
            <person name="Mangelson H."/>
            <person name="Liachko I."/>
            <person name="Sullivan S."/>
            <person name="Sone E.D."/>
            <person name="Koren S."/>
            <person name="Silverstein K.A.T."/>
            <person name="Beckman K.B."/>
            <person name="Gohl D.M."/>
        </authorList>
    </citation>
    <scope>NUCLEOTIDE SEQUENCE</scope>
    <source>
        <strain evidence="2">Duluth1</strain>
        <tissue evidence="2">Whole animal</tissue>
    </source>
</reference>
<feature type="region of interest" description="Disordered" evidence="1">
    <location>
        <begin position="41"/>
        <end position="70"/>
    </location>
</feature>
<organism evidence="2 3">
    <name type="scientific">Dreissena polymorpha</name>
    <name type="common">Zebra mussel</name>
    <name type="synonym">Mytilus polymorpha</name>
    <dbReference type="NCBI Taxonomy" id="45954"/>
    <lineage>
        <taxon>Eukaryota</taxon>
        <taxon>Metazoa</taxon>
        <taxon>Spiralia</taxon>
        <taxon>Lophotrochozoa</taxon>
        <taxon>Mollusca</taxon>
        <taxon>Bivalvia</taxon>
        <taxon>Autobranchia</taxon>
        <taxon>Heteroconchia</taxon>
        <taxon>Euheterodonta</taxon>
        <taxon>Imparidentia</taxon>
        <taxon>Neoheterodontei</taxon>
        <taxon>Myida</taxon>
        <taxon>Dreissenoidea</taxon>
        <taxon>Dreissenidae</taxon>
        <taxon>Dreissena</taxon>
    </lineage>
</organism>
<dbReference type="AlphaFoldDB" id="A0A9D4H3H0"/>
<evidence type="ECO:0000256" key="1">
    <source>
        <dbReference type="SAM" id="MobiDB-lite"/>
    </source>
</evidence>
<sequence>MNLLRTAPFESGFLFGGRIQEAISADRDNQLHALLARNNSGHRHGVFNRPASRPPPVLAAKNAKRNNICS</sequence>
<proteinExistence type="predicted"/>
<keyword evidence="3" id="KW-1185">Reference proteome</keyword>
<comment type="caution">
    <text evidence="2">The sequence shown here is derived from an EMBL/GenBank/DDBJ whole genome shotgun (WGS) entry which is preliminary data.</text>
</comment>
<evidence type="ECO:0000313" key="3">
    <source>
        <dbReference type="Proteomes" id="UP000828390"/>
    </source>
</evidence>